<gene>
    <name evidence="1" type="ORF">M9978_08300</name>
</gene>
<proteinExistence type="predicted"/>
<dbReference type="AlphaFoldDB" id="A0A9X2HN64"/>
<protein>
    <recommendedName>
        <fullName evidence="3">TerL</fullName>
    </recommendedName>
</protein>
<accession>A0A9X2HN64</accession>
<dbReference type="InterPro" id="IPR027417">
    <property type="entry name" value="P-loop_NTPase"/>
</dbReference>
<evidence type="ECO:0000313" key="1">
    <source>
        <dbReference type="EMBL" id="MCP3730428.1"/>
    </source>
</evidence>
<reference evidence="1" key="1">
    <citation type="submission" date="2022-05" db="EMBL/GenBank/DDBJ databases">
        <title>Sphingomonas sp. strain MG17 Genome sequencing and assembly.</title>
        <authorList>
            <person name="Kim I."/>
        </authorList>
    </citation>
    <scope>NUCLEOTIDE SEQUENCE</scope>
    <source>
        <strain evidence="1">MG17</strain>
    </source>
</reference>
<comment type="caution">
    <text evidence="1">The sequence shown here is derived from an EMBL/GenBank/DDBJ whole genome shotgun (WGS) entry which is preliminary data.</text>
</comment>
<evidence type="ECO:0000313" key="2">
    <source>
        <dbReference type="Proteomes" id="UP001139451"/>
    </source>
</evidence>
<dbReference type="Gene3D" id="3.40.50.300">
    <property type="entry name" value="P-loop containing nucleotide triphosphate hydrolases"/>
    <property type="match status" value="1"/>
</dbReference>
<keyword evidence="2" id="KW-1185">Reference proteome</keyword>
<sequence length="512" mass="57687">MSGEASLMGFVGPRAEGFVNDWRFITGIMGPYGSAKTTSCIRKIVASALMQNPGPDGVRRVRWCVVRDTYAQLETNVLKSWFTWFPQTKANWNGNRNEFFEEFDVMLPDGKAARVSIEVIFRAMGDRKAEDVLKGLELTGLWLNETDTLDMNVFLFGWPRTGRFPSAKNGGCQWRGVICDFNAPDIDNWTYDFLVLENDGLSDEQREHLRGVLGPRFGIGFHEQPGGLEPDAENIHNLPPGYYEGLAMAFASKPNHLRRFVHNKFGAVSDGQPVFPEFNPDIHVAKERIRLDPRYPLQSCLDGGRTPALIPFQFIENQMRLLDEIVIWNPGKSDELQRLGPKAFAELCWEHFAQHYPTAQLGTMFYDPAIDFGQDDEEEDWLRFFRKLFKGAKFRPGGRDGNRIEPRLESVRGRLTNAPGGRPGLIVSPNCHTVIRGFTSGYVYERIKLSNGSGRFREKPIKNDFSHPMDAVQYGSLGCETVADILNDLTGRARAQQARGKVKHGGYAGAGR</sequence>
<dbReference type="Proteomes" id="UP001139451">
    <property type="component" value="Unassembled WGS sequence"/>
</dbReference>
<name>A0A9X2HN64_9SPHN</name>
<organism evidence="1 2">
    <name type="scientific">Sphingomonas tagetis</name>
    <dbReference type="NCBI Taxonomy" id="2949092"/>
    <lineage>
        <taxon>Bacteria</taxon>
        <taxon>Pseudomonadati</taxon>
        <taxon>Pseudomonadota</taxon>
        <taxon>Alphaproteobacteria</taxon>
        <taxon>Sphingomonadales</taxon>
        <taxon>Sphingomonadaceae</taxon>
        <taxon>Sphingomonas</taxon>
    </lineage>
</organism>
<dbReference type="EMBL" id="JAMLDX010000005">
    <property type="protein sequence ID" value="MCP3730428.1"/>
    <property type="molecule type" value="Genomic_DNA"/>
</dbReference>
<evidence type="ECO:0008006" key="3">
    <source>
        <dbReference type="Google" id="ProtNLM"/>
    </source>
</evidence>
<dbReference type="RefSeq" id="WP_254292560.1">
    <property type="nucleotide sequence ID" value="NZ_JAMLDX010000005.1"/>
</dbReference>